<keyword evidence="2" id="KW-1185">Reference proteome</keyword>
<sequence length="92" mass="10413">MSGFCYRVSPQFKSFRVNIPSSESLFFLKKIKRFAVVDKNRVWGKSRMTELNTTPVLRSATPDSHKNFGISYGSSSSSEFSSGCLEYTINKL</sequence>
<dbReference type="Proteomes" id="UP000554482">
    <property type="component" value="Unassembled WGS sequence"/>
</dbReference>
<dbReference type="AlphaFoldDB" id="A0A7J6WLA0"/>
<proteinExistence type="predicted"/>
<name>A0A7J6WLA0_THATH</name>
<comment type="caution">
    <text evidence="1">The sequence shown here is derived from an EMBL/GenBank/DDBJ whole genome shotgun (WGS) entry which is preliminary data.</text>
</comment>
<evidence type="ECO:0000313" key="2">
    <source>
        <dbReference type="Proteomes" id="UP000554482"/>
    </source>
</evidence>
<feature type="non-terminal residue" evidence="1">
    <location>
        <position position="92"/>
    </location>
</feature>
<reference evidence="1 2" key="1">
    <citation type="submission" date="2020-06" db="EMBL/GenBank/DDBJ databases">
        <title>Transcriptomic and genomic resources for Thalictrum thalictroides and T. hernandezii: Facilitating candidate gene discovery in an emerging model plant lineage.</title>
        <authorList>
            <person name="Arias T."/>
            <person name="Riano-Pachon D.M."/>
            <person name="Di Stilio V.S."/>
        </authorList>
    </citation>
    <scope>NUCLEOTIDE SEQUENCE [LARGE SCALE GENOMIC DNA]</scope>
    <source>
        <strain evidence="2">cv. WT478/WT964</strain>
        <tissue evidence="1">Leaves</tissue>
    </source>
</reference>
<evidence type="ECO:0000313" key="1">
    <source>
        <dbReference type="EMBL" id="KAF5198144.1"/>
    </source>
</evidence>
<gene>
    <name evidence="1" type="ORF">FRX31_012269</name>
</gene>
<dbReference type="EMBL" id="JABWDY010013676">
    <property type="protein sequence ID" value="KAF5198144.1"/>
    <property type="molecule type" value="Genomic_DNA"/>
</dbReference>
<organism evidence="1 2">
    <name type="scientific">Thalictrum thalictroides</name>
    <name type="common">Rue-anemone</name>
    <name type="synonym">Anemone thalictroides</name>
    <dbReference type="NCBI Taxonomy" id="46969"/>
    <lineage>
        <taxon>Eukaryota</taxon>
        <taxon>Viridiplantae</taxon>
        <taxon>Streptophyta</taxon>
        <taxon>Embryophyta</taxon>
        <taxon>Tracheophyta</taxon>
        <taxon>Spermatophyta</taxon>
        <taxon>Magnoliopsida</taxon>
        <taxon>Ranunculales</taxon>
        <taxon>Ranunculaceae</taxon>
        <taxon>Thalictroideae</taxon>
        <taxon>Thalictrum</taxon>
    </lineage>
</organism>
<protein>
    <submittedName>
        <fullName evidence="1">Uncharacterized protein</fullName>
    </submittedName>
</protein>
<accession>A0A7J6WLA0</accession>